<feature type="compositionally biased region" description="Polar residues" evidence="1">
    <location>
        <begin position="233"/>
        <end position="243"/>
    </location>
</feature>
<dbReference type="RefSeq" id="WP_092049504.1">
    <property type="nucleotide sequence ID" value="NZ_FOQD01000006.1"/>
</dbReference>
<name>A0A1I3G0N0_9PLAN</name>
<proteinExistence type="predicted"/>
<dbReference type="STRING" id="1576369.SAMN05421753_106114"/>
<feature type="signal peptide" evidence="2">
    <location>
        <begin position="1"/>
        <end position="27"/>
    </location>
</feature>
<dbReference type="Proteomes" id="UP000199518">
    <property type="component" value="Unassembled WGS sequence"/>
</dbReference>
<dbReference type="PROSITE" id="PS51257">
    <property type="entry name" value="PROKAR_LIPOPROTEIN"/>
    <property type="match status" value="1"/>
</dbReference>
<dbReference type="EMBL" id="FOQD01000006">
    <property type="protein sequence ID" value="SFI16862.1"/>
    <property type="molecule type" value="Genomic_DNA"/>
</dbReference>
<reference evidence="4" key="1">
    <citation type="submission" date="2016-10" db="EMBL/GenBank/DDBJ databases">
        <authorList>
            <person name="Varghese N."/>
            <person name="Submissions S."/>
        </authorList>
    </citation>
    <scope>NUCLEOTIDE SEQUENCE [LARGE SCALE GENOMIC DNA]</scope>
    <source>
        <strain evidence="4">DSM 26348</strain>
    </source>
</reference>
<evidence type="ECO:0000313" key="4">
    <source>
        <dbReference type="Proteomes" id="UP000199518"/>
    </source>
</evidence>
<dbReference type="AlphaFoldDB" id="A0A1I3G0N0"/>
<evidence type="ECO:0000313" key="3">
    <source>
        <dbReference type="EMBL" id="SFI16862.1"/>
    </source>
</evidence>
<keyword evidence="2" id="KW-0732">Signal</keyword>
<feature type="region of interest" description="Disordered" evidence="1">
    <location>
        <begin position="204"/>
        <end position="243"/>
    </location>
</feature>
<feature type="chain" id="PRO_5011509963" description="YXWGXW repeat-containing protein" evidence="2">
    <location>
        <begin position="28"/>
        <end position="243"/>
    </location>
</feature>
<dbReference type="OrthoDB" id="215810at2"/>
<accession>A0A1I3G0N0</accession>
<evidence type="ECO:0000256" key="1">
    <source>
        <dbReference type="SAM" id="MobiDB-lite"/>
    </source>
</evidence>
<keyword evidence="4" id="KW-1185">Reference proteome</keyword>
<gene>
    <name evidence="3" type="ORF">SAMN05421753_106114</name>
</gene>
<organism evidence="3 4">
    <name type="scientific">Planctomicrobium piriforme</name>
    <dbReference type="NCBI Taxonomy" id="1576369"/>
    <lineage>
        <taxon>Bacteria</taxon>
        <taxon>Pseudomonadati</taxon>
        <taxon>Planctomycetota</taxon>
        <taxon>Planctomycetia</taxon>
        <taxon>Planctomycetales</taxon>
        <taxon>Planctomycetaceae</taxon>
        <taxon>Planctomicrobium</taxon>
    </lineage>
</organism>
<evidence type="ECO:0000256" key="2">
    <source>
        <dbReference type="SAM" id="SignalP"/>
    </source>
</evidence>
<sequence>MLRHPSQLLSCLIAGGLFACATAPASAQSFENAGVVRISDSVMAPIPEGTSYPQANCPPGSSAGYGGMAYDSGYGYGGRHTFSPPVKRPIYRTGVAYNKMWPNSWTGQPGVQGTPQRYPTVYMPTDTTQLGYYYQHVPYWQPRAGMIPPPPVPSQWHTTVAQTTHYGHPGGLILGTAPTATPLPTPGLMPTSPPWTGANGSQVMGAPIQNDSPIPTPAPIIEDVQPSAGLEKSASSPSLIPIN</sequence>
<evidence type="ECO:0008006" key="5">
    <source>
        <dbReference type="Google" id="ProtNLM"/>
    </source>
</evidence>
<protein>
    <recommendedName>
        <fullName evidence="5">YXWGXW repeat-containing protein</fullName>
    </recommendedName>
</protein>